<keyword evidence="5" id="KW-0479">Metal-binding</keyword>
<feature type="transmembrane region" description="Helical" evidence="6">
    <location>
        <begin position="177"/>
        <end position="196"/>
    </location>
</feature>
<comment type="caution">
    <text evidence="7">The sequence shown here is derived from an EMBL/GenBank/DDBJ whole genome shotgun (WGS) entry which is preliminary data.</text>
</comment>
<dbReference type="InterPro" id="IPR004254">
    <property type="entry name" value="AdipoR/HlyIII-related"/>
</dbReference>
<keyword evidence="8" id="KW-1185">Reference proteome</keyword>
<dbReference type="Proteomes" id="UP000238801">
    <property type="component" value="Unassembled WGS sequence"/>
</dbReference>
<feature type="transmembrane region" description="Helical" evidence="6">
    <location>
        <begin position="55"/>
        <end position="74"/>
    </location>
</feature>
<reference evidence="7 8" key="1">
    <citation type="submission" date="2018-03" db="EMBL/GenBank/DDBJ databases">
        <title>Genomic Encyclopedia of Archaeal and Bacterial Type Strains, Phase II (KMG-II): from individual species to whole genera.</title>
        <authorList>
            <person name="Goeker M."/>
        </authorList>
    </citation>
    <scope>NUCLEOTIDE SEQUENCE [LARGE SCALE GENOMIC DNA]</scope>
    <source>
        <strain evidence="7 8">DSM 29318</strain>
    </source>
</reference>
<evidence type="ECO:0000313" key="8">
    <source>
        <dbReference type="Proteomes" id="UP000238801"/>
    </source>
</evidence>
<evidence type="ECO:0000256" key="2">
    <source>
        <dbReference type="ARBA" id="ARBA00022692"/>
    </source>
</evidence>
<evidence type="ECO:0000256" key="6">
    <source>
        <dbReference type="SAM" id="Phobius"/>
    </source>
</evidence>
<keyword evidence="5" id="KW-0862">Zinc</keyword>
<keyword evidence="3 6" id="KW-1133">Transmembrane helix</keyword>
<evidence type="ECO:0000256" key="1">
    <source>
        <dbReference type="ARBA" id="ARBA00004141"/>
    </source>
</evidence>
<feature type="binding site" evidence="5">
    <location>
        <position position="209"/>
    </location>
    <ligand>
        <name>Zn(2+)</name>
        <dbReference type="ChEBI" id="CHEBI:29105"/>
    </ligand>
</feature>
<dbReference type="PANTHER" id="PTHR20855">
    <property type="entry name" value="ADIPOR/PROGESTIN RECEPTOR-RELATED"/>
    <property type="match status" value="1"/>
</dbReference>
<keyword evidence="4 6" id="KW-0472">Membrane</keyword>
<feature type="transmembrane region" description="Helical" evidence="6">
    <location>
        <begin position="95"/>
        <end position="113"/>
    </location>
</feature>
<keyword evidence="2 6" id="KW-0812">Transmembrane</keyword>
<dbReference type="GO" id="GO:0016020">
    <property type="term" value="C:membrane"/>
    <property type="evidence" value="ECO:0007669"/>
    <property type="project" value="UniProtKB-SubCell"/>
</dbReference>
<feature type="transmembrane region" description="Helical" evidence="6">
    <location>
        <begin position="119"/>
        <end position="139"/>
    </location>
</feature>
<dbReference type="EMBL" id="PVTT01000001">
    <property type="protein sequence ID" value="PRY94601.1"/>
    <property type="molecule type" value="Genomic_DNA"/>
</dbReference>
<feature type="binding site" evidence="5">
    <location>
        <position position="78"/>
    </location>
    <ligand>
        <name>Zn(2+)</name>
        <dbReference type="ChEBI" id="CHEBI:29105"/>
    </ligand>
</feature>
<gene>
    <name evidence="7" type="ORF">BCF33_0193</name>
</gene>
<dbReference type="PANTHER" id="PTHR20855:SF3">
    <property type="entry name" value="LD03007P"/>
    <property type="match status" value="1"/>
</dbReference>
<sequence length="231" mass="25292">MRPSFPSMANADFFPPGHRRYTAREEVLHALSHGIGVPLGIAALVVLVLRAEGGVAVSTAAIYGASVIAVYLASTLYHATFRTRWQGFFRTMDHAAIYLKIAGTYTPLALLALPPTTGIVLLTVVWTLAVTGIATKVWNRNLPAAARAERLSLLFYLGMGWAGVFAVWPLWQTLGPVGFAWLLGGGFCFTVGAWIYSMHERMYSHLWWHVFTMAGSACHFVLIWRVLGPAG</sequence>
<evidence type="ECO:0000256" key="4">
    <source>
        <dbReference type="ARBA" id="ARBA00023136"/>
    </source>
</evidence>
<feature type="transmembrane region" description="Helical" evidence="6">
    <location>
        <begin position="27"/>
        <end position="49"/>
    </location>
</feature>
<accession>A0A2T0X6M0</accession>
<feature type="transmembrane region" description="Helical" evidence="6">
    <location>
        <begin position="208"/>
        <end position="227"/>
    </location>
</feature>
<proteinExistence type="predicted"/>
<dbReference type="Pfam" id="PF03006">
    <property type="entry name" value="HlyIII"/>
    <property type="match status" value="1"/>
</dbReference>
<name>A0A2T0X6M0_9RHOB</name>
<protein>
    <submittedName>
        <fullName evidence="7">Hemolysin III</fullName>
    </submittedName>
</protein>
<feature type="transmembrane region" description="Helical" evidence="6">
    <location>
        <begin position="151"/>
        <end position="171"/>
    </location>
</feature>
<comment type="subcellular location">
    <subcellularLocation>
        <location evidence="1">Membrane</location>
        <topology evidence="1">Multi-pass membrane protein</topology>
    </subcellularLocation>
</comment>
<evidence type="ECO:0000256" key="3">
    <source>
        <dbReference type="ARBA" id="ARBA00022989"/>
    </source>
</evidence>
<feature type="binding site" evidence="5">
    <location>
        <position position="205"/>
    </location>
    <ligand>
        <name>Zn(2+)</name>
        <dbReference type="ChEBI" id="CHEBI:29105"/>
    </ligand>
</feature>
<dbReference type="GO" id="GO:0046872">
    <property type="term" value="F:metal ion binding"/>
    <property type="evidence" value="ECO:0007669"/>
    <property type="project" value="UniProtKB-KW"/>
</dbReference>
<evidence type="ECO:0000256" key="5">
    <source>
        <dbReference type="PIRSR" id="PIRSR604254-1"/>
    </source>
</evidence>
<dbReference type="AlphaFoldDB" id="A0A2T0X6M0"/>
<organism evidence="7 8">
    <name type="scientific">Hasllibacter halocynthiae</name>
    <dbReference type="NCBI Taxonomy" id="595589"/>
    <lineage>
        <taxon>Bacteria</taxon>
        <taxon>Pseudomonadati</taxon>
        <taxon>Pseudomonadota</taxon>
        <taxon>Alphaproteobacteria</taxon>
        <taxon>Rhodobacterales</taxon>
        <taxon>Roseobacteraceae</taxon>
        <taxon>Hasllibacter</taxon>
    </lineage>
</organism>
<evidence type="ECO:0000313" key="7">
    <source>
        <dbReference type="EMBL" id="PRY94601.1"/>
    </source>
</evidence>